<reference evidence="4 5" key="1">
    <citation type="journal article" date="2006" name="J. Bacteriol.">
        <title>The genome sequence of the obligately chemolithoautotrophic, facultatively anaerobic bacterium Thiobacillus denitrificans.</title>
        <authorList>
            <person name="Beller H.R."/>
            <person name="Chain P.S."/>
            <person name="Letain T.E."/>
            <person name="Chakicherla A."/>
            <person name="Larimer F.W."/>
            <person name="Richardson P.M."/>
            <person name="Coleman M.A."/>
            <person name="Wood A.P."/>
            <person name="Kelly D.P."/>
        </authorList>
    </citation>
    <scope>NUCLEOTIDE SEQUENCE [LARGE SCALE GENOMIC DNA]</scope>
    <source>
        <strain evidence="4 5">ATCC 25259</strain>
    </source>
</reference>
<keyword evidence="2" id="KW-0732">Signal</keyword>
<dbReference type="InterPro" id="IPR008258">
    <property type="entry name" value="Transglycosylase_SLT_dom_1"/>
</dbReference>
<evidence type="ECO:0000256" key="1">
    <source>
        <dbReference type="ARBA" id="ARBA00007734"/>
    </source>
</evidence>
<feature type="chain" id="PRO_5004228793" description="Transglycosylase SLT domain-containing protein" evidence="2">
    <location>
        <begin position="22"/>
        <end position="210"/>
    </location>
</feature>
<dbReference type="AlphaFoldDB" id="Q3SH23"/>
<dbReference type="EMBL" id="CP000116">
    <property type="protein sequence ID" value="AAZ98066.1"/>
    <property type="molecule type" value="Genomic_DNA"/>
</dbReference>
<evidence type="ECO:0000313" key="5">
    <source>
        <dbReference type="Proteomes" id="UP000008291"/>
    </source>
</evidence>
<dbReference type="eggNOG" id="COG0741">
    <property type="taxonomic scope" value="Bacteria"/>
</dbReference>
<dbReference type="PANTHER" id="PTHR37423">
    <property type="entry name" value="SOLUBLE LYTIC MUREIN TRANSGLYCOSYLASE-RELATED"/>
    <property type="match status" value="1"/>
</dbReference>
<evidence type="ECO:0000259" key="3">
    <source>
        <dbReference type="Pfam" id="PF01464"/>
    </source>
</evidence>
<feature type="domain" description="Transglycosylase SLT" evidence="3">
    <location>
        <begin position="89"/>
        <end position="178"/>
    </location>
</feature>
<evidence type="ECO:0000313" key="4">
    <source>
        <dbReference type="EMBL" id="AAZ98066.1"/>
    </source>
</evidence>
<dbReference type="OrthoDB" id="92254at2"/>
<dbReference type="CDD" id="cd00254">
    <property type="entry name" value="LT-like"/>
    <property type="match status" value="1"/>
</dbReference>
<dbReference type="RefSeq" id="WP_011312625.1">
    <property type="nucleotide sequence ID" value="NC_007404.1"/>
</dbReference>
<feature type="signal peptide" evidence="2">
    <location>
        <begin position="1"/>
        <end position="21"/>
    </location>
</feature>
<sequence>MRKTTRGLLIAAMLLASAAHAGGQREEALAANVRASLQRALADTAVTRTAFRERADEHAWLEEMSRRLAKRIPNEAERLEFLTTLHWEASRAGVDPQLMLGLIQVESGFRKYAVSPVGARGYTQVMPFWLEAIGSPDHNLFQLRTNLRYGALILRHYIDIERGDLFRALGRYNGSLGRPEYPNLVVGAWKRHWDYTPPTRSASASADVRS</sequence>
<gene>
    <name evidence="4" type="ordered locus">Tbd_2113</name>
</gene>
<protein>
    <recommendedName>
        <fullName evidence="3">Transglycosylase SLT domain-containing protein</fullName>
    </recommendedName>
</protein>
<keyword evidence="5" id="KW-1185">Reference proteome</keyword>
<dbReference type="STRING" id="292415.Tbd_2113"/>
<comment type="similarity">
    <text evidence="1">Belongs to the transglycosylase Slt family.</text>
</comment>
<dbReference type="KEGG" id="tbd:Tbd_2113"/>
<proteinExistence type="inferred from homology"/>
<name>Q3SH23_THIDA</name>
<dbReference type="HOGENOM" id="CLU_088197_0_0_4"/>
<dbReference type="SUPFAM" id="SSF53955">
    <property type="entry name" value="Lysozyme-like"/>
    <property type="match status" value="1"/>
</dbReference>
<accession>Q3SH23</accession>
<evidence type="ECO:0000256" key="2">
    <source>
        <dbReference type="SAM" id="SignalP"/>
    </source>
</evidence>
<dbReference type="Proteomes" id="UP000008291">
    <property type="component" value="Chromosome"/>
</dbReference>
<organism evidence="4 5">
    <name type="scientific">Thiobacillus denitrificans (strain ATCC 25259 / T1)</name>
    <dbReference type="NCBI Taxonomy" id="292415"/>
    <lineage>
        <taxon>Bacteria</taxon>
        <taxon>Pseudomonadati</taxon>
        <taxon>Pseudomonadota</taxon>
        <taxon>Betaproteobacteria</taxon>
        <taxon>Nitrosomonadales</taxon>
        <taxon>Thiobacillaceae</taxon>
        <taxon>Thiobacillus</taxon>
    </lineage>
</organism>
<dbReference type="Pfam" id="PF01464">
    <property type="entry name" value="SLT"/>
    <property type="match status" value="1"/>
</dbReference>
<dbReference type="PANTHER" id="PTHR37423:SF5">
    <property type="entry name" value="SOLUBLE LYTIC MUREIN TRANSGLYCOSYLASE"/>
    <property type="match status" value="1"/>
</dbReference>
<dbReference type="Gene3D" id="1.10.530.10">
    <property type="match status" value="1"/>
</dbReference>
<dbReference type="CAZy" id="GH23">
    <property type="family name" value="Glycoside Hydrolase Family 23"/>
</dbReference>
<dbReference type="InterPro" id="IPR023346">
    <property type="entry name" value="Lysozyme-like_dom_sf"/>
</dbReference>